<feature type="domain" description="HTH lysR-type" evidence="7">
    <location>
        <begin position="19"/>
        <end position="76"/>
    </location>
</feature>
<gene>
    <name evidence="8" type="ORF">BJ999_000946</name>
</gene>
<comment type="similarity">
    <text evidence="2">Belongs to the 'GDXG' lipolytic enzyme family.</text>
</comment>
<dbReference type="PANTHER" id="PTHR48081:SF30">
    <property type="entry name" value="ACETYL-HYDROLASE LIPR-RELATED"/>
    <property type="match status" value="1"/>
</dbReference>
<dbReference type="AlphaFoldDB" id="A0A7Y9G629"/>
<dbReference type="GO" id="GO:0003700">
    <property type="term" value="F:DNA-binding transcription factor activity"/>
    <property type="evidence" value="ECO:0007669"/>
    <property type="project" value="InterPro"/>
</dbReference>
<dbReference type="RefSeq" id="WP_218934938.1">
    <property type="nucleotide sequence ID" value="NZ_BMRD01000006.1"/>
</dbReference>
<dbReference type="PANTHER" id="PTHR48081">
    <property type="entry name" value="AB HYDROLASE SUPERFAMILY PROTEIN C4A8.06C"/>
    <property type="match status" value="1"/>
</dbReference>
<keyword evidence="5" id="KW-0238">DNA-binding</keyword>
<reference evidence="8 9" key="1">
    <citation type="submission" date="2020-07" db="EMBL/GenBank/DDBJ databases">
        <title>Sequencing the genomes of 1000 actinobacteria strains.</title>
        <authorList>
            <person name="Klenk H.-P."/>
        </authorList>
    </citation>
    <scope>NUCLEOTIDE SEQUENCE [LARGE SCALE GENOMIC DNA]</scope>
    <source>
        <strain evidence="8 9">DSM 43461</strain>
    </source>
</reference>
<comment type="caution">
    <text evidence="8">The sequence shown here is derived from an EMBL/GenBank/DDBJ whole genome shotgun (WGS) entry which is preliminary data.</text>
</comment>
<dbReference type="InterPro" id="IPR036390">
    <property type="entry name" value="WH_DNA-bd_sf"/>
</dbReference>
<keyword evidence="6" id="KW-0804">Transcription</keyword>
<keyword evidence="4" id="KW-0805">Transcription regulation</keyword>
<dbReference type="Pfam" id="PF00126">
    <property type="entry name" value="HTH_1"/>
    <property type="match status" value="1"/>
</dbReference>
<evidence type="ECO:0000259" key="7">
    <source>
        <dbReference type="PROSITE" id="PS50931"/>
    </source>
</evidence>
<dbReference type="PROSITE" id="PS50931">
    <property type="entry name" value="HTH_LYSR"/>
    <property type="match status" value="1"/>
</dbReference>
<evidence type="ECO:0000256" key="3">
    <source>
        <dbReference type="ARBA" id="ARBA00022801"/>
    </source>
</evidence>
<dbReference type="Gene3D" id="1.10.10.10">
    <property type="entry name" value="Winged helix-like DNA-binding domain superfamily/Winged helix DNA-binding domain"/>
    <property type="match status" value="1"/>
</dbReference>
<dbReference type="InterPro" id="IPR050300">
    <property type="entry name" value="GDXG_lipolytic_enzyme"/>
</dbReference>
<dbReference type="InterPro" id="IPR002168">
    <property type="entry name" value="Lipase_GDXG_HIS_AS"/>
</dbReference>
<comment type="similarity">
    <text evidence="1">Belongs to the LysR transcriptional regulatory family.</text>
</comment>
<keyword evidence="9" id="KW-1185">Reference proteome</keyword>
<dbReference type="Gene3D" id="3.40.50.1820">
    <property type="entry name" value="alpha/beta hydrolase"/>
    <property type="match status" value="1"/>
</dbReference>
<dbReference type="InterPro" id="IPR013094">
    <property type="entry name" value="AB_hydrolase_3"/>
</dbReference>
<evidence type="ECO:0000256" key="5">
    <source>
        <dbReference type="ARBA" id="ARBA00023125"/>
    </source>
</evidence>
<evidence type="ECO:0000256" key="6">
    <source>
        <dbReference type="ARBA" id="ARBA00023163"/>
    </source>
</evidence>
<dbReference type="SUPFAM" id="SSF46785">
    <property type="entry name" value="Winged helix' DNA-binding domain"/>
    <property type="match status" value="1"/>
</dbReference>
<proteinExistence type="inferred from homology"/>
<dbReference type="InterPro" id="IPR036388">
    <property type="entry name" value="WH-like_DNA-bd_sf"/>
</dbReference>
<dbReference type="GO" id="GO:0004806">
    <property type="term" value="F:triacylglycerol lipase activity"/>
    <property type="evidence" value="ECO:0007669"/>
    <property type="project" value="TreeGrafter"/>
</dbReference>
<dbReference type="PRINTS" id="PR00039">
    <property type="entry name" value="HTHLYSR"/>
</dbReference>
<evidence type="ECO:0000256" key="2">
    <source>
        <dbReference type="ARBA" id="ARBA00010515"/>
    </source>
</evidence>
<dbReference type="Pfam" id="PF07859">
    <property type="entry name" value="Abhydrolase_3"/>
    <property type="match status" value="1"/>
</dbReference>
<evidence type="ECO:0000313" key="9">
    <source>
        <dbReference type="Proteomes" id="UP000591272"/>
    </source>
</evidence>
<dbReference type="InterPro" id="IPR000847">
    <property type="entry name" value="LysR_HTH_N"/>
</dbReference>
<organism evidence="8 9">
    <name type="scientific">Actinomadura citrea</name>
    <dbReference type="NCBI Taxonomy" id="46158"/>
    <lineage>
        <taxon>Bacteria</taxon>
        <taxon>Bacillati</taxon>
        <taxon>Actinomycetota</taxon>
        <taxon>Actinomycetes</taxon>
        <taxon>Streptosporangiales</taxon>
        <taxon>Thermomonosporaceae</taxon>
        <taxon>Actinomadura</taxon>
    </lineage>
</organism>
<dbReference type="Proteomes" id="UP000591272">
    <property type="component" value="Unassembled WGS sequence"/>
</dbReference>
<protein>
    <submittedName>
        <fullName evidence="8">Acetyl esterase/lipase</fullName>
    </submittedName>
</protein>
<evidence type="ECO:0000256" key="4">
    <source>
        <dbReference type="ARBA" id="ARBA00023015"/>
    </source>
</evidence>
<dbReference type="FunFam" id="1.10.10.10:FF:000001">
    <property type="entry name" value="LysR family transcriptional regulator"/>
    <property type="match status" value="1"/>
</dbReference>
<accession>A0A7Y9G629</accession>
<dbReference type="PROSITE" id="PS01173">
    <property type="entry name" value="LIPASE_GDXG_HIS"/>
    <property type="match status" value="1"/>
</dbReference>
<dbReference type="SUPFAM" id="SSF53474">
    <property type="entry name" value="alpha/beta-Hydrolases"/>
    <property type="match status" value="1"/>
</dbReference>
<evidence type="ECO:0000256" key="1">
    <source>
        <dbReference type="ARBA" id="ARBA00009437"/>
    </source>
</evidence>
<name>A0A7Y9G629_9ACTN</name>
<dbReference type="EMBL" id="JACCBT010000001">
    <property type="protein sequence ID" value="NYE10650.1"/>
    <property type="molecule type" value="Genomic_DNA"/>
</dbReference>
<evidence type="ECO:0000313" key="8">
    <source>
        <dbReference type="EMBL" id="NYE10650.1"/>
    </source>
</evidence>
<keyword evidence="3" id="KW-0378">Hydrolase</keyword>
<sequence length="408" mass="43650">MPDDTPPRVLRLPQAPDAIELRHLRAFVAVAEELNFGRAAGRLYLSQPALSRQIQGLERLVGCDLLNRSTHRVELTLAGEALLDRARTLLAGVDDAIATTRSIGGEASGRAGRLWQPIADRNRLGGDLGEMGSEYETMLAGFEPPPEVAVRPVKAGGVPALRLTPPDASPSRVLHLHGGGFVMGSAYGYRPLAGALAAAAGCEVVVPDYRLAPEFPFPAALDDAAGAYLWLLETTPPEQIVIAADSSGASLALSLLLALKDRRLPLPGGAALFCPWIDLACTVLEEEPAGPQPVVTGRVMRQCVEHYLAGHTLDDPLVNPLARPDHLRGLPPLLVQAGTGDHLVGQARRLAEEACEQDVDARLELYPVATHGFHLFWTFLPEAARALDQAGRFIRDVTTPSTQHRTGS</sequence>
<dbReference type="GO" id="GO:0003677">
    <property type="term" value="F:DNA binding"/>
    <property type="evidence" value="ECO:0007669"/>
    <property type="project" value="UniProtKB-KW"/>
</dbReference>
<dbReference type="InterPro" id="IPR029058">
    <property type="entry name" value="AB_hydrolase_fold"/>
</dbReference>